<dbReference type="GeneID" id="19276872"/>
<feature type="region of interest" description="Disordered" evidence="1">
    <location>
        <begin position="209"/>
        <end position="292"/>
    </location>
</feature>
<protein>
    <submittedName>
        <fullName evidence="2">Uncharacterized protein</fullName>
    </submittedName>
</protein>
<dbReference type="RefSeq" id="XP_007838631.1">
    <property type="nucleotide sequence ID" value="XM_007840440.1"/>
</dbReference>
<keyword evidence="3" id="KW-1185">Reference proteome</keyword>
<dbReference type="OrthoDB" id="4778107at2759"/>
<evidence type="ECO:0000313" key="2">
    <source>
        <dbReference type="EMBL" id="ETS76472.1"/>
    </source>
</evidence>
<reference evidence="3" key="1">
    <citation type="journal article" date="2015" name="BMC Genomics">
        <title>Genomic and transcriptomic analysis of the endophytic fungus Pestalotiopsis fici reveals its lifestyle and high potential for synthesis of natural products.</title>
        <authorList>
            <person name="Wang X."/>
            <person name="Zhang X."/>
            <person name="Liu L."/>
            <person name="Xiang M."/>
            <person name="Wang W."/>
            <person name="Sun X."/>
            <person name="Che Y."/>
            <person name="Guo L."/>
            <person name="Liu G."/>
            <person name="Guo L."/>
            <person name="Wang C."/>
            <person name="Yin W.B."/>
            <person name="Stadler M."/>
            <person name="Zhang X."/>
            <person name="Liu X."/>
        </authorList>
    </citation>
    <scope>NUCLEOTIDE SEQUENCE [LARGE SCALE GENOMIC DNA]</scope>
    <source>
        <strain evidence="3">W106-1 / CGMCC3.15140</strain>
    </source>
</reference>
<organism evidence="2 3">
    <name type="scientific">Pestalotiopsis fici (strain W106-1 / CGMCC3.15140)</name>
    <dbReference type="NCBI Taxonomy" id="1229662"/>
    <lineage>
        <taxon>Eukaryota</taxon>
        <taxon>Fungi</taxon>
        <taxon>Dikarya</taxon>
        <taxon>Ascomycota</taxon>
        <taxon>Pezizomycotina</taxon>
        <taxon>Sordariomycetes</taxon>
        <taxon>Xylariomycetidae</taxon>
        <taxon>Amphisphaeriales</taxon>
        <taxon>Sporocadaceae</taxon>
        <taxon>Pestalotiopsis</taxon>
    </lineage>
</organism>
<dbReference type="AlphaFoldDB" id="W3WTI3"/>
<proteinExistence type="predicted"/>
<sequence>MYRISESVVGNPQVNHFVNNAVENAGVKSLHGWHFGPIPYANDGWIPPRQVAAAEAGTAIPIVSNNDNADDTRPHDAEVLSLLNPGVCCIDLDGRGTMCGVTFKSQPSLRRHYRQFHPGALVSVRRAMISVPERLAGFNALKHVVLNKIWRNASFLKEPGRGPRGGIIDEYATALEYLAATDAKFAARWGTLFHREGVFRLRPAREEYQADLPRGQRPASSMQPDTRIHDPLIKPSVSTGYDSGSDTPIVTQARRVKRGGRTRHSPSPVESPDRRQSKAQRQPAASAGRKPNQFRRWYDSLESDLARFQSLAFRAFLSANIEHSQCPALHEYDHGWRESIKFVSSCQRLEY</sequence>
<evidence type="ECO:0000313" key="3">
    <source>
        <dbReference type="Proteomes" id="UP000030651"/>
    </source>
</evidence>
<name>W3WTI3_PESFW</name>
<accession>W3WTI3</accession>
<dbReference type="KEGG" id="pfy:PFICI_11859"/>
<dbReference type="OMA" id="YANDGWI"/>
<evidence type="ECO:0000256" key="1">
    <source>
        <dbReference type="SAM" id="MobiDB-lite"/>
    </source>
</evidence>
<feature type="compositionally biased region" description="Basic residues" evidence="1">
    <location>
        <begin position="254"/>
        <end position="264"/>
    </location>
</feature>
<gene>
    <name evidence="2" type="ORF">PFICI_11859</name>
</gene>
<dbReference type="InParanoid" id="W3WTI3"/>
<dbReference type="EMBL" id="KI912117">
    <property type="protein sequence ID" value="ETS76472.1"/>
    <property type="molecule type" value="Genomic_DNA"/>
</dbReference>
<dbReference type="eggNOG" id="ENOG502R9M2">
    <property type="taxonomic scope" value="Eukaryota"/>
</dbReference>
<dbReference type="HOGENOM" id="CLU_790120_0_0_1"/>
<dbReference type="Proteomes" id="UP000030651">
    <property type="component" value="Unassembled WGS sequence"/>
</dbReference>
<feature type="compositionally biased region" description="Polar residues" evidence="1">
    <location>
        <begin position="236"/>
        <end position="250"/>
    </location>
</feature>